<feature type="transmembrane region" description="Helical" evidence="1">
    <location>
        <begin position="6"/>
        <end position="26"/>
    </location>
</feature>
<keyword evidence="1" id="KW-0472">Membrane</keyword>
<dbReference type="EMBL" id="JABBGA010000010">
    <property type="protein sequence ID" value="NML26870.1"/>
    <property type="molecule type" value="Genomic_DNA"/>
</dbReference>
<evidence type="ECO:0000313" key="2">
    <source>
        <dbReference type="EMBL" id="NML26870.1"/>
    </source>
</evidence>
<keyword evidence="1" id="KW-0812">Transmembrane</keyword>
<gene>
    <name evidence="2" type="ORF">HHL15_14035</name>
</gene>
<name>A0A848G6J8_9RHOO</name>
<keyword evidence="1" id="KW-1133">Transmembrane helix</keyword>
<proteinExistence type="predicted"/>
<sequence>MDVSKLVVALGAIILVAVGVVFYLQLDPPVVGQPRDNPVIAAHVEAAHGPALRAMGVRSLGIDHKTDDVVVVFAGGGRLGRRVAGRLPGLAGEGACGKVDVGLSIGESITAWGDSSDPSTRSRLDCIISEVLNQASDLREAD</sequence>
<reference evidence="2 3" key="1">
    <citation type="submission" date="2020-04" db="EMBL/GenBank/DDBJ databases">
        <title>Zoogloea sp. G-4-1-14 isolated from soil.</title>
        <authorList>
            <person name="Dahal R.H."/>
        </authorList>
    </citation>
    <scope>NUCLEOTIDE SEQUENCE [LARGE SCALE GENOMIC DNA]</scope>
    <source>
        <strain evidence="2 3">G-4-1-14</strain>
    </source>
</reference>
<evidence type="ECO:0000313" key="3">
    <source>
        <dbReference type="Proteomes" id="UP000580043"/>
    </source>
</evidence>
<evidence type="ECO:0000256" key="1">
    <source>
        <dbReference type="SAM" id="Phobius"/>
    </source>
</evidence>
<dbReference type="RefSeq" id="WP_169146409.1">
    <property type="nucleotide sequence ID" value="NZ_JABBGA010000010.1"/>
</dbReference>
<keyword evidence="3" id="KW-1185">Reference proteome</keyword>
<dbReference type="Proteomes" id="UP000580043">
    <property type="component" value="Unassembled WGS sequence"/>
</dbReference>
<organism evidence="2 3">
    <name type="scientific">Zoogloea dura</name>
    <dbReference type="NCBI Taxonomy" id="2728840"/>
    <lineage>
        <taxon>Bacteria</taxon>
        <taxon>Pseudomonadati</taxon>
        <taxon>Pseudomonadota</taxon>
        <taxon>Betaproteobacteria</taxon>
        <taxon>Rhodocyclales</taxon>
        <taxon>Zoogloeaceae</taxon>
        <taxon>Zoogloea</taxon>
    </lineage>
</organism>
<comment type="caution">
    <text evidence="2">The sequence shown here is derived from an EMBL/GenBank/DDBJ whole genome shotgun (WGS) entry which is preliminary data.</text>
</comment>
<dbReference type="AlphaFoldDB" id="A0A848G6J8"/>
<accession>A0A848G6J8</accession>
<protein>
    <submittedName>
        <fullName evidence="2">Uncharacterized protein</fullName>
    </submittedName>
</protein>